<dbReference type="InterPro" id="IPR012373">
    <property type="entry name" value="Ferrdict_sens_TM"/>
</dbReference>
<evidence type="ECO:0008006" key="7">
    <source>
        <dbReference type="Google" id="ProtNLM"/>
    </source>
</evidence>
<feature type="domain" description="Protein FecR C-terminal" evidence="3">
    <location>
        <begin position="321"/>
        <end position="389"/>
    </location>
</feature>
<keyword evidence="1" id="KW-1133">Transmembrane helix</keyword>
<dbReference type="InterPro" id="IPR032508">
    <property type="entry name" value="FecR_C"/>
</dbReference>
<dbReference type="InterPro" id="IPR006860">
    <property type="entry name" value="FecR"/>
</dbReference>
<reference evidence="4 6" key="1">
    <citation type="submission" date="2020-08" db="EMBL/GenBank/DDBJ databases">
        <title>Genomic Encyclopedia of Type Strains, Phase IV (KMG-IV): sequencing the most valuable type-strain genomes for metagenomic binning, comparative biology and taxonomic classification.</title>
        <authorList>
            <person name="Goeker M."/>
        </authorList>
    </citation>
    <scope>NUCLEOTIDE SEQUENCE [LARGE SCALE GENOMIC DNA]</scope>
    <source>
        <strain evidence="4 6">DSM 105721</strain>
    </source>
</reference>
<accession>A0A7W6N0T6</accession>
<comment type="caution">
    <text evidence="4">The sequence shown here is derived from an EMBL/GenBank/DDBJ whole genome shotgun (WGS) entry which is preliminary data.</text>
</comment>
<evidence type="ECO:0000259" key="3">
    <source>
        <dbReference type="Pfam" id="PF16344"/>
    </source>
</evidence>
<evidence type="ECO:0000259" key="2">
    <source>
        <dbReference type="Pfam" id="PF04773"/>
    </source>
</evidence>
<dbReference type="Gene3D" id="2.60.120.1440">
    <property type="match status" value="1"/>
</dbReference>
<dbReference type="EMBL" id="JACIES010000024">
    <property type="protein sequence ID" value="MBB4028238.1"/>
    <property type="molecule type" value="Genomic_DNA"/>
</dbReference>
<dbReference type="Proteomes" id="UP000546007">
    <property type="component" value="Unassembled WGS sequence"/>
</dbReference>
<dbReference type="GO" id="GO:0016989">
    <property type="term" value="F:sigma factor antagonist activity"/>
    <property type="evidence" value="ECO:0007669"/>
    <property type="project" value="TreeGrafter"/>
</dbReference>
<dbReference type="EMBL" id="JACIES010000024">
    <property type="protein sequence ID" value="MBB4028237.1"/>
    <property type="molecule type" value="Genomic_DNA"/>
</dbReference>
<dbReference type="PANTHER" id="PTHR30273">
    <property type="entry name" value="PERIPLASMIC SIGNAL SENSOR AND SIGMA FACTOR ACTIVATOR FECR-RELATED"/>
    <property type="match status" value="1"/>
</dbReference>
<dbReference type="OrthoDB" id="1123467at2"/>
<keyword evidence="1" id="KW-0812">Transmembrane</keyword>
<feature type="domain" description="FecR protein" evidence="2">
    <location>
        <begin position="186"/>
        <end position="276"/>
    </location>
</feature>
<dbReference type="PANTHER" id="PTHR30273:SF2">
    <property type="entry name" value="PROTEIN FECR"/>
    <property type="match status" value="1"/>
</dbReference>
<evidence type="ECO:0000256" key="1">
    <source>
        <dbReference type="SAM" id="Phobius"/>
    </source>
</evidence>
<dbReference type="RefSeq" id="WP_151412108.1">
    <property type="nucleotide sequence ID" value="NZ_AP028155.1"/>
</dbReference>
<dbReference type="AlphaFoldDB" id="A0A7W6N0T6"/>
<keyword evidence="6" id="KW-1185">Reference proteome</keyword>
<evidence type="ECO:0000313" key="5">
    <source>
        <dbReference type="EMBL" id="MBB4028238.1"/>
    </source>
</evidence>
<dbReference type="Pfam" id="PF16344">
    <property type="entry name" value="FecR_C"/>
    <property type="match status" value="1"/>
</dbReference>
<dbReference type="Gene3D" id="3.55.50.30">
    <property type="match status" value="1"/>
</dbReference>
<organism evidence="4 6">
    <name type="scientific">Butyricimonas faecihominis</name>
    <dbReference type="NCBI Taxonomy" id="1472416"/>
    <lineage>
        <taxon>Bacteria</taxon>
        <taxon>Pseudomonadati</taxon>
        <taxon>Bacteroidota</taxon>
        <taxon>Bacteroidia</taxon>
        <taxon>Bacteroidales</taxon>
        <taxon>Odoribacteraceae</taxon>
        <taxon>Butyricimonas</taxon>
    </lineage>
</organism>
<dbReference type="Pfam" id="PF04773">
    <property type="entry name" value="FecR"/>
    <property type="match status" value="1"/>
</dbReference>
<protein>
    <recommendedName>
        <fullName evidence="7">FecR family protein</fullName>
    </recommendedName>
</protein>
<evidence type="ECO:0000313" key="4">
    <source>
        <dbReference type="EMBL" id="MBB4028237.1"/>
    </source>
</evidence>
<feature type="transmembrane region" description="Helical" evidence="1">
    <location>
        <begin position="88"/>
        <end position="109"/>
    </location>
</feature>
<name>A0A7W6N0T6_9BACT</name>
<proteinExistence type="predicted"/>
<evidence type="ECO:0000313" key="6">
    <source>
        <dbReference type="Proteomes" id="UP000546007"/>
    </source>
</evidence>
<sequence length="395" mass="45956">MKLDIQSWIRIARRLGKHILEPSDIDTDSEIKIWRETYKSSEKVMKDLNDPHFFAQKAVLKEEINKRHTWEDFIVWRRQRDRNRRLQLLRYAAVVLIVMASVPVIWFLVDKPVEFPVVVQSGIEAGGKKAFLKLDNGNEIFLDKQLLLKEEDGIVIRNTQIGEVSYQDEGSIPLDSVIRYNTLFIPRGGEYQITLADGTKVWMNSDSKLIFPVRFPGNKREVILEGEAYFEVAHDTTRPFYVKACGIDIRATGTAFNVMAYGNEPECKVTLVEGGVNIEKNEFLISQLTPRIQFCIDLKTQEYKTCEVDLRVSIAWKDGIFFFEQESFRSIIAKLSRWYDITIVCNTPDLYDYRFSGEIRKYENVLKVLDMLKLTNEITYSLQADRSIMIYKVND</sequence>
<dbReference type="GeneID" id="93102642"/>
<gene>
    <name evidence="4" type="ORF">GGR14_004067</name>
    <name evidence="5" type="ORF">GGR14_004068</name>
</gene>
<keyword evidence="1" id="KW-0472">Membrane</keyword>